<sequence>MASGVVVSSDNTFQQDPLSKLVEQCNRLAADRPQRAQLSDAFDVSGSKHMHTLKKPADHHHHLPISFPSPMSAPAIKLEASPYPSPADSSTTAATGYGSIAPYPWNTASSWWSAAETANAYASPSAWPALSGAYGSAPTAVGAASDAAAAVGYSSYLNQSSMFNGLLSAGAAQAAAVAQRPAGGNSKGGGGGKYPPGRSNCECPNCQEAERLGPSSMAFKKRGIHNCHVPGCGKVYSKSSHLKAHLRWHSGERPFVCNWLFCGKRFTRSDELQRHLRTHTGEKRFQCPQCGKRFNRSDHLQKHVRTHVDGGKCSGDDEDAEEAVDGAHPPPEAEPGNN</sequence>
<name>A0A914XH12_9BILA</name>
<evidence type="ECO:0000313" key="14">
    <source>
        <dbReference type="Proteomes" id="UP000887566"/>
    </source>
</evidence>
<keyword evidence="6" id="KW-0805">Transcription regulation</keyword>
<dbReference type="PROSITE" id="PS00028">
    <property type="entry name" value="ZINC_FINGER_C2H2_1"/>
    <property type="match status" value="3"/>
</dbReference>
<dbReference type="Pfam" id="PF13465">
    <property type="entry name" value="zf-H2C2_2"/>
    <property type="match status" value="1"/>
</dbReference>
<evidence type="ECO:0000256" key="6">
    <source>
        <dbReference type="ARBA" id="ARBA00023015"/>
    </source>
</evidence>
<keyword evidence="4 11" id="KW-0863">Zinc-finger</keyword>
<dbReference type="FunFam" id="3.30.160.60:FF:000021">
    <property type="entry name" value="Basic krueppel-like factor 3"/>
    <property type="match status" value="1"/>
</dbReference>
<evidence type="ECO:0000256" key="11">
    <source>
        <dbReference type="PROSITE-ProRule" id="PRU00042"/>
    </source>
</evidence>
<keyword evidence="5" id="KW-0862">Zinc</keyword>
<evidence type="ECO:0000256" key="9">
    <source>
        <dbReference type="ARBA" id="ARBA00023242"/>
    </source>
</evidence>
<evidence type="ECO:0000256" key="4">
    <source>
        <dbReference type="ARBA" id="ARBA00022771"/>
    </source>
</evidence>
<proteinExistence type="inferred from homology"/>
<evidence type="ECO:0000256" key="1">
    <source>
        <dbReference type="ARBA" id="ARBA00004123"/>
    </source>
</evidence>
<keyword evidence="2" id="KW-0479">Metal-binding</keyword>
<evidence type="ECO:0000259" key="13">
    <source>
        <dbReference type="PROSITE" id="PS50157"/>
    </source>
</evidence>
<keyword evidence="9" id="KW-0539">Nucleus</keyword>
<evidence type="ECO:0000256" key="5">
    <source>
        <dbReference type="ARBA" id="ARBA00022833"/>
    </source>
</evidence>
<dbReference type="SMART" id="SM00355">
    <property type="entry name" value="ZnF_C2H2"/>
    <property type="match status" value="3"/>
</dbReference>
<dbReference type="Pfam" id="PF00096">
    <property type="entry name" value="zf-C2H2"/>
    <property type="match status" value="1"/>
</dbReference>
<dbReference type="FunFam" id="3.30.160.60:FF:000100">
    <property type="entry name" value="Zinc finger 45-like"/>
    <property type="match status" value="1"/>
</dbReference>
<feature type="domain" description="C2H2-type" evidence="13">
    <location>
        <begin position="285"/>
        <end position="307"/>
    </location>
</feature>
<organism evidence="14 15">
    <name type="scientific">Plectus sambesii</name>
    <dbReference type="NCBI Taxonomy" id="2011161"/>
    <lineage>
        <taxon>Eukaryota</taxon>
        <taxon>Metazoa</taxon>
        <taxon>Ecdysozoa</taxon>
        <taxon>Nematoda</taxon>
        <taxon>Chromadorea</taxon>
        <taxon>Plectida</taxon>
        <taxon>Plectina</taxon>
        <taxon>Plectoidea</taxon>
        <taxon>Plectidae</taxon>
        <taxon>Plectus</taxon>
    </lineage>
</organism>
<keyword evidence="7" id="KW-0238">DNA-binding</keyword>
<feature type="compositionally biased region" description="Pro residues" evidence="12">
    <location>
        <begin position="328"/>
        <end position="338"/>
    </location>
</feature>
<dbReference type="PANTHER" id="PTHR23235">
    <property type="entry name" value="KRUEPPEL-LIKE TRANSCRIPTION FACTOR"/>
    <property type="match status" value="1"/>
</dbReference>
<keyword evidence="8" id="KW-0804">Transcription</keyword>
<dbReference type="GO" id="GO:0005634">
    <property type="term" value="C:nucleus"/>
    <property type="evidence" value="ECO:0007669"/>
    <property type="project" value="UniProtKB-SubCell"/>
</dbReference>
<accession>A0A914XH12</accession>
<dbReference type="FunFam" id="3.30.160.60:FF:000014">
    <property type="entry name" value="Transcription factor Sp3"/>
    <property type="match status" value="1"/>
</dbReference>
<dbReference type="PANTHER" id="PTHR23235:SF177">
    <property type="entry name" value="C2H2-TYPE DOMAIN-CONTAINING PROTEIN"/>
    <property type="match status" value="1"/>
</dbReference>
<comment type="subcellular location">
    <subcellularLocation>
        <location evidence="1">Nucleus</location>
    </subcellularLocation>
</comment>
<comment type="similarity">
    <text evidence="10">Belongs to the Sp1 C2H2-type zinc-finger protein family.</text>
</comment>
<evidence type="ECO:0000256" key="3">
    <source>
        <dbReference type="ARBA" id="ARBA00022737"/>
    </source>
</evidence>
<evidence type="ECO:0000256" key="10">
    <source>
        <dbReference type="ARBA" id="ARBA00038409"/>
    </source>
</evidence>
<dbReference type="AlphaFoldDB" id="A0A914XH12"/>
<dbReference type="Gene3D" id="3.30.160.60">
    <property type="entry name" value="Classic Zinc Finger"/>
    <property type="match status" value="3"/>
</dbReference>
<feature type="region of interest" description="Disordered" evidence="12">
    <location>
        <begin position="306"/>
        <end position="338"/>
    </location>
</feature>
<evidence type="ECO:0000256" key="7">
    <source>
        <dbReference type="ARBA" id="ARBA00023125"/>
    </source>
</evidence>
<dbReference type="GO" id="GO:0008270">
    <property type="term" value="F:zinc ion binding"/>
    <property type="evidence" value="ECO:0007669"/>
    <property type="project" value="UniProtKB-KW"/>
</dbReference>
<keyword evidence="14" id="KW-1185">Reference proteome</keyword>
<dbReference type="InterPro" id="IPR013087">
    <property type="entry name" value="Znf_C2H2_type"/>
</dbReference>
<dbReference type="PROSITE" id="PS50157">
    <property type="entry name" value="ZINC_FINGER_C2H2_2"/>
    <property type="match status" value="3"/>
</dbReference>
<evidence type="ECO:0000256" key="8">
    <source>
        <dbReference type="ARBA" id="ARBA00023163"/>
    </source>
</evidence>
<feature type="domain" description="C2H2-type" evidence="13">
    <location>
        <begin position="225"/>
        <end position="254"/>
    </location>
</feature>
<dbReference type="GO" id="GO:0000978">
    <property type="term" value="F:RNA polymerase II cis-regulatory region sequence-specific DNA binding"/>
    <property type="evidence" value="ECO:0007669"/>
    <property type="project" value="TreeGrafter"/>
</dbReference>
<evidence type="ECO:0000313" key="15">
    <source>
        <dbReference type="WBParaSite" id="PSAMB.scaffold8586size6055.g31597.t1"/>
    </source>
</evidence>
<evidence type="ECO:0000256" key="12">
    <source>
        <dbReference type="SAM" id="MobiDB-lite"/>
    </source>
</evidence>
<feature type="domain" description="C2H2-type" evidence="13">
    <location>
        <begin position="255"/>
        <end position="284"/>
    </location>
</feature>
<dbReference type="SUPFAM" id="SSF57667">
    <property type="entry name" value="beta-beta-alpha zinc fingers"/>
    <property type="match status" value="2"/>
</dbReference>
<protein>
    <submittedName>
        <fullName evidence="15">C2H2-type domain-containing protein</fullName>
    </submittedName>
</protein>
<reference evidence="15" key="1">
    <citation type="submission" date="2022-11" db="UniProtKB">
        <authorList>
            <consortium name="WormBaseParasite"/>
        </authorList>
    </citation>
    <scope>IDENTIFICATION</scope>
</reference>
<dbReference type="GO" id="GO:0000981">
    <property type="term" value="F:DNA-binding transcription factor activity, RNA polymerase II-specific"/>
    <property type="evidence" value="ECO:0007669"/>
    <property type="project" value="TreeGrafter"/>
</dbReference>
<evidence type="ECO:0000256" key="2">
    <source>
        <dbReference type="ARBA" id="ARBA00022723"/>
    </source>
</evidence>
<dbReference type="Proteomes" id="UP000887566">
    <property type="component" value="Unplaced"/>
</dbReference>
<dbReference type="WBParaSite" id="PSAMB.scaffold8586size6055.g31597.t1">
    <property type="protein sequence ID" value="PSAMB.scaffold8586size6055.g31597.t1"/>
    <property type="gene ID" value="PSAMB.scaffold8586size6055.g31597"/>
</dbReference>
<keyword evidence="3" id="KW-0677">Repeat</keyword>
<dbReference type="InterPro" id="IPR036236">
    <property type="entry name" value="Znf_C2H2_sf"/>
</dbReference>